<dbReference type="Pfam" id="PF21247">
    <property type="entry name" value="Fic-like_C"/>
    <property type="match status" value="1"/>
</dbReference>
<keyword evidence="3" id="KW-1185">Reference proteome</keyword>
<dbReference type="RefSeq" id="WP_255189603.1">
    <property type="nucleotide sequence ID" value="NZ_CP113517.1"/>
</dbReference>
<dbReference type="Pfam" id="PF02661">
    <property type="entry name" value="Fic"/>
    <property type="match status" value="1"/>
</dbReference>
<proteinExistence type="predicted"/>
<accession>A0ABY7GIV9</accession>
<dbReference type="Gene3D" id="1.10.3290.10">
    <property type="entry name" value="Fido-like domain"/>
    <property type="match status" value="1"/>
</dbReference>
<evidence type="ECO:0000259" key="1">
    <source>
        <dbReference type="PROSITE" id="PS51459"/>
    </source>
</evidence>
<organism evidence="2 3">
    <name type="scientific">Methylomonas rapida</name>
    <dbReference type="NCBI Taxonomy" id="2963939"/>
    <lineage>
        <taxon>Bacteria</taxon>
        <taxon>Pseudomonadati</taxon>
        <taxon>Pseudomonadota</taxon>
        <taxon>Gammaproteobacteria</taxon>
        <taxon>Methylococcales</taxon>
        <taxon>Methylococcaceae</taxon>
        <taxon>Methylomonas</taxon>
    </lineage>
</organism>
<evidence type="ECO:0000313" key="3">
    <source>
        <dbReference type="Proteomes" id="UP001162780"/>
    </source>
</evidence>
<dbReference type="PANTHER" id="PTHR13504:SF38">
    <property type="entry name" value="FIDO DOMAIN-CONTAINING PROTEIN"/>
    <property type="match status" value="1"/>
</dbReference>
<dbReference type="InterPro" id="IPR003812">
    <property type="entry name" value="Fido"/>
</dbReference>
<dbReference type="InterPro" id="IPR040198">
    <property type="entry name" value="Fido_containing"/>
</dbReference>
<dbReference type="SUPFAM" id="SSF140931">
    <property type="entry name" value="Fic-like"/>
    <property type="match status" value="1"/>
</dbReference>
<dbReference type="PANTHER" id="PTHR13504">
    <property type="entry name" value="FIDO DOMAIN-CONTAINING PROTEIN DDB_G0283145"/>
    <property type="match status" value="1"/>
</dbReference>
<sequence length="345" mass="38622">MPSYQPPFKITPSVLALVAEISEQLGRWSANLGEGDEGLSPQLRRGNRIRTIQASLAIEHNSLTVEQVTAVLEGKRVLGLPREIQEVRNAFAAYEQLPQWQPHNPNHLLAAHGLLMQGLVDDAGRWRHSGVGIYQEQQLVLMAPPASQVQRLMADLLAWLKQSTVHPLVASCVFHYEFEFIHPFSDGNGRMGRLWQTLILSTWKPALAYLPVETVIRNQQSEYYAALSAADQASDATEFVEFMLQALLAAMQEVVLATPESESSAPSRHQVGTKLKLSADQLAVFEQIEGEMSLVELMALLNRKDRTKFRQQVVTPLIDLGLVEATIPDKPTSSRQKYRLKREDD</sequence>
<gene>
    <name evidence="2" type="ORF">NM686_020145</name>
</gene>
<dbReference type="EMBL" id="CP113517">
    <property type="protein sequence ID" value="WAR44631.1"/>
    <property type="molecule type" value="Genomic_DNA"/>
</dbReference>
<dbReference type="InterPro" id="IPR049514">
    <property type="entry name" value="Fic-like_C"/>
</dbReference>
<reference evidence="2" key="1">
    <citation type="submission" date="2022-11" db="EMBL/GenBank/DDBJ databases">
        <title>Methylomonas rapida sp. nov., Carotenoid-Producing Obligate Methanotrophs with High Growth Characteristics and Biotechnological Potential.</title>
        <authorList>
            <person name="Tikhonova E.N."/>
            <person name="Suleimanov R.Z."/>
            <person name="Miroshnikov K."/>
            <person name="Oshkin I.Y."/>
            <person name="Belova S.E."/>
            <person name="Danilova O.V."/>
            <person name="Ashikhmin A."/>
            <person name="Konopkin A."/>
            <person name="But S.Y."/>
            <person name="Khmelenina V.N."/>
            <person name="Kuznetsov N."/>
            <person name="Pimenov N.V."/>
            <person name="Dedysh S.N."/>
        </authorList>
    </citation>
    <scope>NUCLEOTIDE SEQUENCE</scope>
    <source>
        <strain evidence="2">MP1</strain>
    </source>
</reference>
<dbReference type="InterPro" id="IPR036597">
    <property type="entry name" value="Fido-like_dom_sf"/>
</dbReference>
<protein>
    <submittedName>
        <fullName evidence="2">Fic family protein</fullName>
    </submittedName>
</protein>
<name>A0ABY7GIV9_9GAMM</name>
<dbReference type="Proteomes" id="UP001162780">
    <property type="component" value="Chromosome"/>
</dbReference>
<dbReference type="PROSITE" id="PS51459">
    <property type="entry name" value="FIDO"/>
    <property type="match status" value="1"/>
</dbReference>
<evidence type="ECO:0000313" key="2">
    <source>
        <dbReference type="EMBL" id="WAR44631.1"/>
    </source>
</evidence>
<feature type="domain" description="Fido" evidence="1">
    <location>
        <begin position="103"/>
        <end position="245"/>
    </location>
</feature>